<name>A0A2S4NAN9_9FLAO</name>
<dbReference type="EMBL" id="PQNY01000002">
    <property type="protein sequence ID" value="POS02745.1"/>
    <property type="molecule type" value="Genomic_DNA"/>
</dbReference>
<evidence type="ECO:0000313" key="3">
    <source>
        <dbReference type="Proteomes" id="UP000237056"/>
    </source>
</evidence>
<dbReference type="Proteomes" id="UP000237056">
    <property type="component" value="Unassembled WGS sequence"/>
</dbReference>
<dbReference type="RefSeq" id="WP_103724998.1">
    <property type="nucleotide sequence ID" value="NZ_PQNY01000002.1"/>
</dbReference>
<proteinExistence type="predicted"/>
<organism evidence="2 3">
    <name type="scientific">Flavobacterium croceum DSM 17960</name>
    <dbReference type="NCBI Taxonomy" id="1121886"/>
    <lineage>
        <taxon>Bacteria</taxon>
        <taxon>Pseudomonadati</taxon>
        <taxon>Bacteroidota</taxon>
        <taxon>Flavobacteriia</taxon>
        <taxon>Flavobacteriales</taxon>
        <taxon>Flavobacteriaceae</taxon>
        <taxon>Flavobacterium</taxon>
    </lineage>
</organism>
<reference evidence="2 3" key="1">
    <citation type="submission" date="2018-01" db="EMBL/GenBank/DDBJ databases">
        <title>Genomic Encyclopedia of Type Strains, Phase I: the one thousand microbial genomes (KMG-I) project.</title>
        <authorList>
            <person name="Goeker M."/>
        </authorList>
    </citation>
    <scope>NUCLEOTIDE SEQUENCE [LARGE SCALE GENOMIC DNA]</scope>
    <source>
        <strain evidence="2 3">DSM 17960</strain>
    </source>
</reference>
<evidence type="ECO:0000313" key="2">
    <source>
        <dbReference type="EMBL" id="POS02745.1"/>
    </source>
</evidence>
<feature type="signal peptide" evidence="1">
    <location>
        <begin position="1"/>
        <end position="20"/>
    </location>
</feature>
<evidence type="ECO:0000256" key="1">
    <source>
        <dbReference type="SAM" id="SignalP"/>
    </source>
</evidence>
<sequence length="198" mass="22625">MKKYLILCFLVCCTLNSTFAQKKGVKTATAKATPFFAKMDNLIAEVKNGNFQVTIVDKGKELGALIVQQVDKNFSPIGTKLASFKAAGTTLYLLTWTEKRINKTDLKTEEITLVYNVVYEINNKKQVFSNTQTTTNTTEKVFLDRNKTASETQQRVRREGFEFTLYPDGSIVQRSKNQENKWVYDATKMEYIDAKKKK</sequence>
<dbReference type="OrthoDB" id="1363973at2"/>
<keyword evidence="3" id="KW-1185">Reference proteome</keyword>
<gene>
    <name evidence="2" type="ORF">Q361_10257</name>
</gene>
<comment type="caution">
    <text evidence="2">The sequence shown here is derived from an EMBL/GenBank/DDBJ whole genome shotgun (WGS) entry which is preliminary data.</text>
</comment>
<feature type="chain" id="PRO_5015671556" evidence="1">
    <location>
        <begin position="21"/>
        <end position="198"/>
    </location>
</feature>
<keyword evidence="1" id="KW-0732">Signal</keyword>
<dbReference type="AlphaFoldDB" id="A0A2S4NAN9"/>
<accession>A0A2S4NAN9</accession>
<protein>
    <submittedName>
        <fullName evidence="2">Uncharacterized protein</fullName>
    </submittedName>
</protein>